<dbReference type="SMART" id="SM00388">
    <property type="entry name" value="HisKA"/>
    <property type="match status" value="1"/>
</dbReference>
<dbReference type="AlphaFoldDB" id="A0A1I2JHL8"/>
<dbReference type="InterPro" id="IPR003594">
    <property type="entry name" value="HATPase_dom"/>
</dbReference>
<keyword evidence="4" id="KW-0808">Transferase</keyword>
<dbReference type="Pfam" id="PF13424">
    <property type="entry name" value="TPR_12"/>
    <property type="match status" value="2"/>
</dbReference>
<dbReference type="InterPro" id="IPR011990">
    <property type="entry name" value="TPR-like_helical_dom_sf"/>
</dbReference>
<feature type="coiled-coil region" evidence="7">
    <location>
        <begin position="381"/>
        <end position="408"/>
    </location>
</feature>
<protein>
    <recommendedName>
        <fullName evidence="2">histidine kinase</fullName>
        <ecNumber evidence="2">2.7.13.3</ecNumber>
    </recommendedName>
</protein>
<keyword evidence="5 10" id="KW-0418">Kinase</keyword>
<dbReference type="RefSeq" id="WP_091549111.1">
    <property type="nucleotide sequence ID" value="NZ_FONY01000047.1"/>
</dbReference>
<dbReference type="EMBL" id="FONY01000047">
    <property type="protein sequence ID" value="SFF52171.1"/>
    <property type="molecule type" value="Genomic_DNA"/>
</dbReference>
<organism evidence="10 11">
    <name type="scientific">Thermoflexibacter ruber</name>
    <dbReference type="NCBI Taxonomy" id="1003"/>
    <lineage>
        <taxon>Bacteria</taxon>
        <taxon>Pseudomonadati</taxon>
        <taxon>Bacteroidota</taxon>
        <taxon>Cytophagia</taxon>
        <taxon>Cytophagales</taxon>
        <taxon>Thermoflexibacteraceae</taxon>
        <taxon>Thermoflexibacter</taxon>
    </lineage>
</organism>
<dbReference type="Gene3D" id="1.25.40.10">
    <property type="entry name" value="Tetratricopeptide repeat domain"/>
    <property type="match status" value="3"/>
</dbReference>
<dbReference type="CDD" id="cd00075">
    <property type="entry name" value="HATPase"/>
    <property type="match status" value="1"/>
</dbReference>
<dbReference type="InterPro" id="IPR004358">
    <property type="entry name" value="Sig_transdc_His_kin-like_C"/>
</dbReference>
<dbReference type="Gene3D" id="3.30.565.10">
    <property type="entry name" value="Histidine kinase-like ATPase, C-terminal domain"/>
    <property type="match status" value="1"/>
</dbReference>
<dbReference type="Gene3D" id="1.10.287.130">
    <property type="match status" value="1"/>
</dbReference>
<dbReference type="SUPFAM" id="SSF48452">
    <property type="entry name" value="TPR-like"/>
    <property type="match status" value="1"/>
</dbReference>
<feature type="domain" description="Histidine kinase" evidence="9">
    <location>
        <begin position="418"/>
        <end position="634"/>
    </location>
</feature>
<evidence type="ECO:0000313" key="10">
    <source>
        <dbReference type="EMBL" id="SFF52171.1"/>
    </source>
</evidence>
<dbReference type="InterPro" id="IPR019734">
    <property type="entry name" value="TPR_rpt"/>
</dbReference>
<dbReference type="GO" id="GO:0009927">
    <property type="term" value="F:histidine phosphotransfer kinase activity"/>
    <property type="evidence" value="ECO:0007669"/>
    <property type="project" value="TreeGrafter"/>
</dbReference>
<evidence type="ECO:0000256" key="3">
    <source>
        <dbReference type="ARBA" id="ARBA00022553"/>
    </source>
</evidence>
<feature type="repeat" description="TPR" evidence="6">
    <location>
        <begin position="241"/>
        <end position="274"/>
    </location>
</feature>
<dbReference type="FunFam" id="3.30.565.10:FF:000006">
    <property type="entry name" value="Sensor histidine kinase WalK"/>
    <property type="match status" value="1"/>
</dbReference>
<dbReference type="CDD" id="cd00082">
    <property type="entry name" value="HisKA"/>
    <property type="match status" value="1"/>
</dbReference>
<dbReference type="InterPro" id="IPR036097">
    <property type="entry name" value="HisK_dim/P_sf"/>
</dbReference>
<comment type="catalytic activity">
    <reaction evidence="1">
        <text>ATP + protein L-histidine = ADP + protein N-phospho-L-histidine.</text>
        <dbReference type="EC" id="2.7.13.3"/>
    </reaction>
</comment>
<dbReference type="PROSITE" id="PS50005">
    <property type="entry name" value="TPR"/>
    <property type="match status" value="4"/>
</dbReference>
<dbReference type="InterPro" id="IPR036890">
    <property type="entry name" value="HATPase_C_sf"/>
</dbReference>
<keyword evidence="7" id="KW-0175">Coiled coil</keyword>
<dbReference type="SUPFAM" id="SSF55874">
    <property type="entry name" value="ATPase domain of HSP90 chaperone/DNA topoisomerase II/histidine kinase"/>
    <property type="match status" value="1"/>
</dbReference>
<feature type="repeat" description="TPR" evidence="6">
    <location>
        <begin position="200"/>
        <end position="233"/>
    </location>
</feature>
<dbReference type="PRINTS" id="PR00344">
    <property type="entry name" value="BCTRLSENSOR"/>
</dbReference>
<evidence type="ECO:0000313" key="11">
    <source>
        <dbReference type="Proteomes" id="UP000199513"/>
    </source>
</evidence>
<reference evidence="10 11" key="1">
    <citation type="submission" date="2016-10" db="EMBL/GenBank/DDBJ databases">
        <authorList>
            <person name="de Groot N.N."/>
        </authorList>
    </citation>
    <scope>NUCLEOTIDE SEQUENCE [LARGE SCALE GENOMIC DNA]</scope>
    <source>
        <strain>GEY</strain>
        <strain evidence="11">DSM 9560</strain>
    </source>
</reference>
<dbReference type="Proteomes" id="UP000199513">
    <property type="component" value="Unassembled WGS sequence"/>
</dbReference>
<dbReference type="PANTHER" id="PTHR43047:SF65">
    <property type="entry name" value="CHEY-HOMOLOGOUS RECEIVER DOMAIN AND PAS DOMAIN-CONTAINING PROTEIN"/>
    <property type="match status" value="1"/>
</dbReference>
<evidence type="ECO:0000256" key="1">
    <source>
        <dbReference type="ARBA" id="ARBA00000085"/>
    </source>
</evidence>
<feature type="transmembrane region" description="Helical" evidence="8">
    <location>
        <begin position="350"/>
        <end position="371"/>
    </location>
</feature>
<evidence type="ECO:0000256" key="7">
    <source>
        <dbReference type="SAM" id="Coils"/>
    </source>
</evidence>
<dbReference type="GO" id="GO:0000155">
    <property type="term" value="F:phosphorelay sensor kinase activity"/>
    <property type="evidence" value="ECO:0007669"/>
    <property type="project" value="InterPro"/>
</dbReference>
<dbReference type="InterPro" id="IPR005467">
    <property type="entry name" value="His_kinase_dom"/>
</dbReference>
<dbReference type="PANTHER" id="PTHR43047">
    <property type="entry name" value="TWO-COMPONENT HISTIDINE PROTEIN KINASE"/>
    <property type="match status" value="1"/>
</dbReference>
<keyword evidence="6" id="KW-0802">TPR repeat</keyword>
<keyword evidence="8" id="KW-0812">Transmembrane</keyword>
<keyword evidence="8" id="KW-1133">Transmembrane helix</keyword>
<accession>A0A1I2JHL8</accession>
<feature type="repeat" description="TPR" evidence="6">
    <location>
        <begin position="120"/>
        <end position="153"/>
    </location>
</feature>
<dbReference type="PROSITE" id="PS50109">
    <property type="entry name" value="HIS_KIN"/>
    <property type="match status" value="1"/>
</dbReference>
<dbReference type="InterPro" id="IPR003661">
    <property type="entry name" value="HisK_dim/P_dom"/>
</dbReference>
<keyword evidence="3" id="KW-0597">Phosphoprotein</keyword>
<dbReference type="SMART" id="SM00387">
    <property type="entry name" value="HATPase_c"/>
    <property type="match status" value="1"/>
</dbReference>
<dbReference type="SUPFAM" id="SSF47384">
    <property type="entry name" value="Homodimeric domain of signal transducing histidine kinase"/>
    <property type="match status" value="1"/>
</dbReference>
<dbReference type="OrthoDB" id="1269247at2"/>
<evidence type="ECO:0000256" key="4">
    <source>
        <dbReference type="ARBA" id="ARBA00022679"/>
    </source>
</evidence>
<dbReference type="Pfam" id="PF02518">
    <property type="entry name" value="HATPase_c"/>
    <property type="match status" value="1"/>
</dbReference>
<dbReference type="STRING" id="1003.SAMN04488541_104710"/>
<dbReference type="EC" id="2.7.13.3" evidence="2"/>
<evidence type="ECO:0000256" key="6">
    <source>
        <dbReference type="PROSITE-ProRule" id="PRU00339"/>
    </source>
</evidence>
<proteinExistence type="predicted"/>
<dbReference type="GO" id="GO:0005886">
    <property type="term" value="C:plasma membrane"/>
    <property type="evidence" value="ECO:0007669"/>
    <property type="project" value="TreeGrafter"/>
</dbReference>
<evidence type="ECO:0000256" key="2">
    <source>
        <dbReference type="ARBA" id="ARBA00012438"/>
    </source>
</evidence>
<dbReference type="Pfam" id="PF00512">
    <property type="entry name" value="HisKA"/>
    <property type="match status" value="1"/>
</dbReference>
<evidence type="ECO:0000256" key="8">
    <source>
        <dbReference type="SAM" id="Phobius"/>
    </source>
</evidence>
<evidence type="ECO:0000256" key="5">
    <source>
        <dbReference type="ARBA" id="ARBA00022777"/>
    </source>
</evidence>
<gene>
    <name evidence="10" type="ORF">SAMN04488541_104710</name>
</gene>
<dbReference type="SMART" id="SM00028">
    <property type="entry name" value="TPR"/>
    <property type="match status" value="5"/>
</dbReference>
<keyword evidence="11" id="KW-1185">Reference proteome</keyword>
<sequence>MRKILIFLFLGLGIFHIAFAQSRLNDLQEALALSTKRTYDNVLKQIENIVDTLDFVSAERECLETVEICQTLQYRRLALPQAYDILAKVCQKHNRPDLALEYYLKSTEGYEKEDFKQALAHTYYRIGFLHLNAKHFGKAQNFLQNALKTAKDSLGSRQLINVYNALALCYKDANNFPIAVKYFDNALQVAKNEKDSVLIAVIYSNIATFHFDKGEYKEALPYYKEGLRINLAYQVDTEQIALMYNALGKIYLQLKQTDIAEKNFQQALQLALPNRIHLALQEAYHGLAQIYALRKDFPKAYQFHTLYKQASDSTNLKSKNLAVLEMQHHFDIEAKDNQILLLTKDIEKHYFQKVSFVAGAVSLIILTFFFIRNYWKERKTNQLLNEQNQQISHQKEEIQAQAEQLAQVNTAKDKLFSIVSHDLRSPLNSLSSALELLQAQNISQVDFQRLVVDLRRNLDSVHNTLENLLQWAYTQMNGIKTQPQVFDIKQITEEIVSLYQSKADDKEISLSDLVRGKTLVMADKNQIRLIIRNLIANAIKFTDAGGKVTLSAEIKEDWVICAVADTGVGMSQADAERLFQSGTHFSKRGTANEKGTGLGLLLCKEFVEKNKGQIWLRSKETEGTTFYFSLPYAG</sequence>
<keyword evidence="8" id="KW-0472">Membrane</keyword>
<feature type="repeat" description="TPR" evidence="6">
    <location>
        <begin position="160"/>
        <end position="193"/>
    </location>
</feature>
<evidence type="ECO:0000259" key="9">
    <source>
        <dbReference type="PROSITE" id="PS50109"/>
    </source>
</evidence>
<name>A0A1I2JHL8_9BACT</name>